<dbReference type="SMART" id="SM00166">
    <property type="entry name" value="UBX"/>
    <property type="match status" value="1"/>
</dbReference>
<dbReference type="GO" id="GO:0007030">
    <property type="term" value="P:Golgi organization"/>
    <property type="evidence" value="ECO:0007669"/>
    <property type="project" value="TreeGrafter"/>
</dbReference>
<dbReference type="GO" id="GO:0031468">
    <property type="term" value="P:nuclear membrane reassembly"/>
    <property type="evidence" value="ECO:0007669"/>
    <property type="project" value="TreeGrafter"/>
</dbReference>
<dbReference type="SUPFAM" id="SSF54236">
    <property type="entry name" value="Ubiquitin-like"/>
    <property type="match status" value="1"/>
</dbReference>
<dbReference type="Gene3D" id="3.30.420.210">
    <property type="entry name" value="SEP domain"/>
    <property type="match status" value="1"/>
</dbReference>
<dbReference type="Pfam" id="PF08059">
    <property type="entry name" value="SEP"/>
    <property type="match status" value="1"/>
</dbReference>
<dbReference type="OrthoDB" id="25887at2759"/>
<accession>A0A9N9A1I1</accession>
<dbReference type="PROSITE" id="PS51399">
    <property type="entry name" value="SEP"/>
    <property type="match status" value="1"/>
</dbReference>
<evidence type="ECO:0000313" key="6">
    <source>
        <dbReference type="Proteomes" id="UP000789739"/>
    </source>
</evidence>
<dbReference type="InterPro" id="IPR036241">
    <property type="entry name" value="NSFL1C_SEP_dom_sf"/>
</dbReference>
<evidence type="ECO:0000256" key="2">
    <source>
        <dbReference type="SAM" id="MobiDB-lite"/>
    </source>
</evidence>
<dbReference type="PROSITE" id="PS50033">
    <property type="entry name" value="UBX"/>
    <property type="match status" value="1"/>
</dbReference>
<dbReference type="SMART" id="SM00553">
    <property type="entry name" value="SEP"/>
    <property type="match status" value="1"/>
</dbReference>
<organism evidence="5 6">
    <name type="scientific">Paraglomus brasilianum</name>
    <dbReference type="NCBI Taxonomy" id="144538"/>
    <lineage>
        <taxon>Eukaryota</taxon>
        <taxon>Fungi</taxon>
        <taxon>Fungi incertae sedis</taxon>
        <taxon>Mucoromycota</taxon>
        <taxon>Glomeromycotina</taxon>
        <taxon>Glomeromycetes</taxon>
        <taxon>Paraglomerales</taxon>
        <taxon>Paraglomeraceae</taxon>
        <taxon>Paraglomus</taxon>
    </lineage>
</organism>
<evidence type="ECO:0000313" key="5">
    <source>
        <dbReference type="EMBL" id="CAG8514580.1"/>
    </source>
</evidence>
<dbReference type="SUPFAM" id="SSF102848">
    <property type="entry name" value="NSFL1 (p97 ATPase) cofactor p47, SEP domain"/>
    <property type="match status" value="1"/>
</dbReference>
<dbReference type="GO" id="GO:0005829">
    <property type="term" value="C:cytosol"/>
    <property type="evidence" value="ECO:0007669"/>
    <property type="project" value="TreeGrafter"/>
</dbReference>
<evidence type="ECO:0000256" key="1">
    <source>
        <dbReference type="ARBA" id="ARBA00022786"/>
    </source>
</evidence>
<dbReference type="Gene3D" id="1.10.8.10">
    <property type="entry name" value="DNA helicase RuvA subunit, C-terminal domain"/>
    <property type="match status" value="1"/>
</dbReference>
<dbReference type="InterPro" id="IPR029071">
    <property type="entry name" value="Ubiquitin-like_domsf"/>
</dbReference>
<dbReference type="GO" id="GO:0043130">
    <property type="term" value="F:ubiquitin binding"/>
    <property type="evidence" value="ECO:0007669"/>
    <property type="project" value="TreeGrafter"/>
</dbReference>
<dbReference type="CDD" id="cd14349">
    <property type="entry name" value="UBA_CF106"/>
    <property type="match status" value="1"/>
</dbReference>
<feature type="compositionally biased region" description="Basic and acidic residues" evidence="2">
    <location>
        <begin position="125"/>
        <end position="135"/>
    </location>
</feature>
<feature type="region of interest" description="Disordered" evidence="2">
    <location>
        <begin position="234"/>
        <end position="253"/>
    </location>
</feature>
<dbReference type="Pfam" id="PF00789">
    <property type="entry name" value="UBX"/>
    <property type="match status" value="1"/>
</dbReference>
<dbReference type="GO" id="GO:0043161">
    <property type="term" value="P:proteasome-mediated ubiquitin-dependent protein catabolic process"/>
    <property type="evidence" value="ECO:0007669"/>
    <property type="project" value="TreeGrafter"/>
</dbReference>
<reference evidence="5" key="1">
    <citation type="submission" date="2021-06" db="EMBL/GenBank/DDBJ databases">
        <authorList>
            <person name="Kallberg Y."/>
            <person name="Tangrot J."/>
            <person name="Rosling A."/>
        </authorList>
    </citation>
    <scope>NUCLEOTIDE SEQUENCE</scope>
    <source>
        <strain evidence="5">BR232B</strain>
    </source>
</reference>
<feature type="domain" description="SEP" evidence="4">
    <location>
        <begin position="175"/>
        <end position="240"/>
    </location>
</feature>
<dbReference type="GO" id="GO:0000045">
    <property type="term" value="P:autophagosome assembly"/>
    <property type="evidence" value="ECO:0007669"/>
    <property type="project" value="TreeGrafter"/>
</dbReference>
<feature type="region of interest" description="Disordered" evidence="2">
    <location>
        <begin position="125"/>
        <end position="169"/>
    </location>
</feature>
<dbReference type="PANTHER" id="PTHR23333">
    <property type="entry name" value="UBX DOMAIN CONTAINING PROTEIN"/>
    <property type="match status" value="1"/>
</dbReference>
<name>A0A9N9A1I1_9GLOM</name>
<dbReference type="GO" id="GO:0061025">
    <property type="term" value="P:membrane fusion"/>
    <property type="evidence" value="ECO:0007669"/>
    <property type="project" value="TreeGrafter"/>
</dbReference>
<dbReference type="EMBL" id="CAJVPI010000292">
    <property type="protein sequence ID" value="CAG8514580.1"/>
    <property type="molecule type" value="Genomic_DNA"/>
</dbReference>
<gene>
    <name evidence="5" type="ORF">PBRASI_LOCUS3296</name>
</gene>
<evidence type="ECO:0000259" key="3">
    <source>
        <dbReference type="PROSITE" id="PS50033"/>
    </source>
</evidence>
<dbReference type="Pfam" id="PF14555">
    <property type="entry name" value="UBA_4"/>
    <property type="match status" value="1"/>
</dbReference>
<dbReference type="Gene3D" id="3.10.20.90">
    <property type="entry name" value="Phosphatidylinositol 3-kinase Catalytic Subunit, Chain A, domain 1"/>
    <property type="match status" value="1"/>
</dbReference>
<dbReference type="GO" id="GO:0005634">
    <property type="term" value="C:nucleus"/>
    <property type="evidence" value="ECO:0007669"/>
    <property type="project" value="TreeGrafter"/>
</dbReference>
<feature type="domain" description="UBX" evidence="3">
    <location>
        <begin position="290"/>
        <end position="367"/>
    </location>
</feature>
<dbReference type="PANTHER" id="PTHR23333:SF20">
    <property type="entry name" value="NSFL1 COFACTOR P47"/>
    <property type="match status" value="1"/>
</dbReference>
<dbReference type="CDD" id="cd01770">
    <property type="entry name" value="UBX_UBXN2"/>
    <property type="match status" value="1"/>
</dbReference>
<dbReference type="InterPro" id="IPR001012">
    <property type="entry name" value="UBX_dom"/>
</dbReference>
<evidence type="ECO:0000259" key="4">
    <source>
        <dbReference type="PROSITE" id="PS51399"/>
    </source>
</evidence>
<sequence>MDDHDELLEKFRGIVPINESKALFYLEANNWDLQTALSNFYEDGTEQDLEDEMFESRVNSTSTERRVATLRDFTGHSAEEEAEDDEEHENLFAGGEKSGIFTQNPSVKATGSLVGDILRKAAEGGRAAVEDDVAKPTKPSHFGGTGYRLGSEDEPSVVIPSSADSGSHEPEELQPVVRHLTFWRNGFSIEDGPLMAYDDPANKEFLQAINSGRAPLQLLNVKTGQPVDMRVARRLDEDYKPPPKKPSLPFSGSGQRLGSIVGAVATSSSVSSPASSATPTQRQTEFQLDESLPTTSIQVRLGDGTRMVARFNHTHTIGDIRNFINASRAGEASRGYILQTTFPTKELTDESQTLTDASLLNSVVVQRYI</sequence>
<proteinExistence type="predicted"/>
<dbReference type="FunFam" id="3.30.420.210:FF:000002">
    <property type="entry name" value="UBX domain-containing protein 1"/>
    <property type="match status" value="1"/>
</dbReference>
<dbReference type="InterPro" id="IPR012989">
    <property type="entry name" value="SEP_domain"/>
</dbReference>
<dbReference type="Proteomes" id="UP000789739">
    <property type="component" value="Unassembled WGS sequence"/>
</dbReference>
<dbReference type="InterPro" id="IPR009060">
    <property type="entry name" value="UBA-like_sf"/>
</dbReference>
<keyword evidence="6" id="KW-1185">Reference proteome</keyword>
<protein>
    <submittedName>
        <fullName evidence="5">1366_t:CDS:1</fullName>
    </submittedName>
</protein>
<dbReference type="AlphaFoldDB" id="A0A9N9A1I1"/>
<dbReference type="FunFam" id="3.10.20.90:FF:000179">
    <property type="entry name" value="Plant UBX domain-containing protein 4"/>
    <property type="match status" value="1"/>
</dbReference>
<dbReference type="InterPro" id="IPR039517">
    <property type="entry name" value="C6orf106_UBA-like"/>
</dbReference>
<comment type="caution">
    <text evidence="5">The sequence shown here is derived from an EMBL/GenBank/DDBJ whole genome shotgun (WGS) entry which is preliminary data.</text>
</comment>
<dbReference type="SUPFAM" id="SSF46934">
    <property type="entry name" value="UBA-like"/>
    <property type="match status" value="1"/>
</dbReference>
<keyword evidence="1" id="KW-0833">Ubl conjugation pathway</keyword>